<reference evidence="14 15" key="1">
    <citation type="submission" date="2017-01" db="EMBL/GenBank/DDBJ databases">
        <authorList>
            <person name="Mah S.A."/>
            <person name="Swanson W.J."/>
            <person name="Moy G.W."/>
            <person name="Vacquier V.D."/>
        </authorList>
    </citation>
    <scope>NUCLEOTIDE SEQUENCE [LARGE SCALE GENOMIC DNA]</scope>
    <source>
        <strain evidence="14 15">GSMNP</strain>
    </source>
</reference>
<keyword evidence="9" id="KW-0255">Endonuclease</keyword>
<dbReference type="FunFam" id="3.40.970.10:FF:000002">
    <property type="entry name" value="Ribonuclease H"/>
    <property type="match status" value="1"/>
</dbReference>
<dbReference type="InterPro" id="IPR036397">
    <property type="entry name" value="RNaseH_sf"/>
</dbReference>
<feature type="compositionally biased region" description="Pro residues" evidence="12">
    <location>
        <begin position="81"/>
        <end position="91"/>
    </location>
</feature>
<keyword evidence="11" id="KW-0460">Magnesium</keyword>
<organism evidence="14 15">
    <name type="scientific">Smittium culicis</name>
    <dbReference type="NCBI Taxonomy" id="133412"/>
    <lineage>
        <taxon>Eukaryota</taxon>
        <taxon>Fungi</taxon>
        <taxon>Fungi incertae sedis</taxon>
        <taxon>Zoopagomycota</taxon>
        <taxon>Kickxellomycotina</taxon>
        <taxon>Harpellomycetes</taxon>
        <taxon>Harpellales</taxon>
        <taxon>Legeriomycetaceae</taxon>
        <taxon>Smittium</taxon>
    </lineage>
</organism>
<keyword evidence="7" id="KW-0540">Nuclease</keyword>
<evidence type="ECO:0000313" key="14">
    <source>
        <dbReference type="EMBL" id="OMJ07827.1"/>
    </source>
</evidence>
<feature type="region of interest" description="Disordered" evidence="12">
    <location>
        <begin position="106"/>
        <end position="188"/>
    </location>
</feature>
<dbReference type="EMBL" id="LSSN01005959">
    <property type="protein sequence ID" value="OMJ07827.1"/>
    <property type="molecule type" value="Genomic_DNA"/>
</dbReference>
<dbReference type="PROSITE" id="PS50879">
    <property type="entry name" value="RNASE_H_1"/>
    <property type="match status" value="1"/>
</dbReference>
<dbReference type="SUPFAM" id="SSF53098">
    <property type="entry name" value="Ribonuclease H-like"/>
    <property type="match status" value="1"/>
</dbReference>
<feature type="region of interest" description="Disordered" evidence="12">
    <location>
        <begin position="77"/>
        <end position="96"/>
    </location>
</feature>
<dbReference type="Proteomes" id="UP000187283">
    <property type="component" value="Unassembled WGS sequence"/>
</dbReference>
<dbReference type="GO" id="GO:0004523">
    <property type="term" value="F:RNA-DNA hybrid ribonuclease activity"/>
    <property type="evidence" value="ECO:0007669"/>
    <property type="project" value="UniProtKB-EC"/>
</dbReference>
<evidence type="ECO:0000256" key="10">
    <source>
        <dbReference type="ARBA" id="ARBA00022801"/>
    </source>
</evidence>
<evidence type="ECO:0000256" key="12">
    <source>
        <dbReference type="SAM" id="MobiDB-lite"/>
    </source>
</evidence>
<comment type="caution">
    <text evidence="14">The sequence shown here is derived from an EMBL/GenBank/DDBJ whole genome shotgun (WGS) entry which is preliminary data.</text>
</comment>
<gene>
    <name evidence="14" type="ORF">AYI70_g11938</name>
</gene>
<dbReference type="FunFam" id="3.30.420.10:FF:000115">
    <property type="entry name" value="Ribonuclease H"/>
    <property type="match status" value="1"/>
</dbReference>
<evidence type="ECO:0000256" key="5">
    <source>
        <dbReference type="ARBA" id="ARBA00012180"/>
    </source>
</evidence>
<evidence type="ECO:0000256" key="8">
    <source>
        <dbReference type="ARBA" id="ARBA00022723"/>
    </source>
</evidence>
<comment type="catalytic activity">
    <reaction evidence="1">
        <text>Endonucleolytic cleavage to 5'-phosphomonoester.</text>
        <dbReference type="EC" id="3.1.26.4"/>
    </reaction>
</comment>
<dbReference type="EC" id="3.1.26.4" evidence="5"/>
<evidence type="ECO:0000256" key="1">
    <source>
        <dbReference type="ARBA" id="ARBA00000077"/>
    </source>
</evidence>
<proteinExistence type="inferred from homology"/>
<evidence type="ECO:0000256" key="2">
    <source>
        <dbReference type="ARBA" id="ARBA00001946"/>
    </source>
</evidence>
<evidence type="ECO:0000256" key="3">
    <source>
        <dbReference type="ARBA" id="ARBA00004065"/>
    </source>
</evidence>
<evidence type="ECO:0000313" key="15">
    <source>
        <dbReference type="Proteomes" id="UP000187283"/>
    </source>
</evidence>
<dbReference type="GO" id="GO:0003676">
    <property type="term" value="F:nucleic acid binding"/>
    <property type="evidence" value="ECO:0007669"/>
    <property type="project" value="InterPro"/>
</dbReference>
<dbReference type="InterPro" id="IPR011320">
    <property type="entry name" value="RNase_H1_N"/>
</dbReference>
<dbReference type="GO" id="GO:0046872">
    <property type="term" value="F:metal ion binding"/>
    <property type="evidence" value="ECO:0007669"/>
    <property type="project" value="UniProtKB-KW"/>
</dbReference>
<keyword evidence="15" id="KW-1185">Reference proteome</keyword>
<evidence type="ECO:0000256" key="9">
    <source>
        <dbReference type="ARBA" id="ARBA00022759"/>
    </source>
</evidence>
<dbReference type="InterPro" id="IPR012337">
    <property type="entry name" value="RNaseH-like_sf"/>
</dbReference>
<evidence type="ECO:0000259" key="13">
    <source>
        <dbReference type="PROSITE" id="PS50879"/>
    </source>
</evidence>
<dbReference type="GO" id="GO:0043137">
    <property type="term" value="P:DNA replication, removal of RNA primer"/>
    <property type="evidence" value="ECO:0007669"/>
    <property type="project" value="TreeGrafter"/>
</dbReference>
<comment type="similarity">
    <text evidence="4">Belongs to the RNase H family.</text>
</comment>
<accession>A0A1R1WZQ6</accession>
<dbReference type="Gene3D" id="3.40.970.10">
    <property type="entry name" value="Ribonuclease H1, N-terminal domain"/>
    <property type="match status" value="1"/>
</dbReference>
<dbReference type="Gene3D" id="3.30.420.10">
    <property type="entry name" value="Ribonuclease H-like superfamily/Ribonuclease H"/>
    <property type="match status" value="1"/>
</dbReference>
<evidence type="ECO:0000256" key="4">
    <source>
        <dbReference type="ARBA" id="ARBA00005300"/>
    </source>
</evidence>
<dbReference type="OrthoDB" id="407198at2759"/>
<keyword evidence="8" id="KW-0479">Metal-binding</keyword>
<evidence type="ECO:0000256" key="7">
    <source>
        <dbReference type="ARBA" id="ARBA00022722"/>
    </source>
</evidence>
<comment type="cofactor">
    <cofactor evidence="2">
        <name>Mg(2+)</name>
        <dbReference type="ChEBI" id="CHEBI:18420"/>
    </cofactor>
</comment>
<dbReference type="CDD" id="cd09280">
    <property type="entry name" value="RNase_HI_eukaryote_like"/>
    <property type="match status" value="1"/>
</dbReference>
<evidence type="ECO:0000256" key="11">
    <source>
        <dbReference type="ARBA" id="ARBA00022842"/>
    </source>
</evidence>
<protein>
    <recommendedName>
        <fullName evidence="6">Ribonuclease H</fullName>
        <ecNumber evidence="5">3.1.26.4</ecNumber>
    </recommendedName>
</protein>
<feature type="domain" description="RNase H type-1" evidence="13">
    <location>
        <begin position="281"/>
        <end position="437"/>
    </location>
</feature>
<dbReference type="Pfam" id="PF01693">
    <property type="entry name" value="Cauli_VI"/>
    <property type="match status" value="1"/>
</dbReference>
<dbReference type="PANTHER" id="PTHR10642:SF26">
    <property type="entry name" value="RIBONUCLEASE H1"/>
    <property type="match status" value="1"/>
</dbReference>
<name>A0A1R1WZQ6_9FUNG</name>
<sequence length="442" mass="49792">MIFKLLRTLSLNSTRLLSESHKIIHPDTCTMPFYAVRVGKTPGIYTDWDTVKPLVVGFSHAEYKKFVTKSEASAYMRAAPTPQPPPPPPAHPAVKKEKFEPSYIPKTTNDYNNAGKHNLQEFGGREFGKKRRTFQPPPKPAYGKHNKYEKPYDHYSEKYAPRSYARDSSTPSTHYNPSKTSKYPTDHNKNVINSLENQRLQTSHLQSNEHKFFQTAGYNNQSTDPVVPETQQKAADFGLENQSNNNNEGYNNSSRTFSNSAIIPYDEPVSKISPKLTQTNVNEPLIVYTDGSCRGNGKADSRAGIGVFFGDNDIRNVSERLNGKQTNNRAELSAVIRALEMVIKYDTDTKLAKVPRRVVINTDSQYVINCMTKWLFNWAANGWKTSKGSSVQNKDLVEKIHDLILEREGQVIFKHVIAHSSVHGNEWADTLAARGANLPLES</sequence>
<dbReference type="InterPro" id="IPR050092">
    <property type="entry name" value="RNase_H"/>
</dbReference>
<keyword evidence="10" id="KW-0378">Hydrolase</keyword>
<comment type="function">
    <text evidence="3">Endonuclease that specifically degrades the RNA of RNA-DNA hybrids.</text>
</comment>
<dbReference type="InterPro" id="IPR002156">
    <property type="entry name" value="RNaseH_domain"/>
</dbReference>
<dbReference type="PANTHER" id="PTHR10642">
    <property type="entry name" value="RIBONUCLEASE H1"/>
    <property type="match status" value="1"/>
</dbReference>
<feature type="compositionally biased region" description="Polar residues" evidence="12">
    <location>
        <begin position="166"/>
        <end position="183"/>
    </location>
</feature>
<dbReference type="InterPro" id="IPR009027">
    <property type="entry name" value="Ribosomal_bL9/RNase_H1_N"/>
</dbReference>
<dbReference type="Pfam" id="PF00075">
    <property type="entry name" value="RNase_H"/>
    <property type="match status" value="1"/>
</dbReference>
<dbReference type="InterPro" id="IPR037056">
    <property type="entry name" value="RNase_H1_N_sf"/>
</dbReference>
<dbReference type="STRING" id="133412.A0A1R1WZQ6"/>
<dbReference type="AlphaFoldDB" id="A0A1R1WZQ6"/>
<feature type="compositionally biased region" description="Basic and acidic residues" evidence="12">
    <location>
        <begin position="146"/>
        <end position="160"/>
    </location>
</feature>
<dbReference type="SUPFAM" id="SSF55658">
    <property type="entry name" value="L9 N-domain-like"/>
    <property type="match status" value="1"/>
</dbReference>
<evidence type="ECO:0000256" key="6">
    <source>
        <dbReference type="ARBA" id="ARBA00017721"/>
    </source>
</evidence>